<evidence type="ECO:0000313" key="2">
    <source>
        <dbReference type="EMBL" id="VBB69617.1"/>
    </source>
</evidence>
<gene>
    <name evidence="2" type="ORF">RIEGSTA812A_PEG_1090</name>
</gene>
<dbReference type="EMBL" id="LR026963">
    <property type="protein sequence ID" value="VBB69617.1"/>
    <property type="molecule type" value="Genomic_DNA"/>
</dbReference>
<feature type="transmembrane region" description="Helical" evidence="1">
    <location>
        <begin position="12"/>
        <end position="28"/>
    </location>
</feature>
<name>A0A484H676_9ZZZZ</name>
<keyword evidence="1" id="KW-0812">Transmembrane</keyword>
<keyword evidence="1" id="KW-1133">Transmembrane helix</keyword>
<protein>
    <submittedName>
        <fullName evidence="2">Uncharacterized protein</fullName>
    </submittedName>
</protein>
<dbReference type="AlphaFoldDB" id="A0A484H676"/>
<organism evidence="2">
    <name type="scientific">invertebrate metagenome</name>
    <dbReference type="NCBI Taxonomy" id="1711999"/>
    <lineage>
        <taxon>unclassified sequences</taxon>
        <taxon>metagenomes</taxon>
        <taxon>organismal metagenomes</taxon>
    </lineage>
</organism>
<keyword evidence="1" id="KW-0472">Membrane</keyword>
<reference evidence="2" key="1">
    <citation type="submission" date="2018-10" db="EMBL/GenBank/DDBJ databases">
        <authorList>
            <person name="Gruber-Vodicka H."/>
            <person name="Jaeckle O."/>
        </authorList>
    </citation>
    <scope>NUCLEOTIDE SEQUENCE</scope>
</reference>
<sequence>MSALERSYPPGLSLYFLIFSIYFFLLLPNEASTVDRKEVVSLIAE</sequence>
<proteinExistence type="predicted"/>
<accession>A0A484H676</accession>
<evidence type="ECO:0000256" key="1">
    <source>
        <dbReference type="SAM" id="Phobius"/>
    </source>
</evidence>